<gene>
    <name evidence="1" type="ORF">GPA21_18135</name>
</gene>
<proteinExistence type="predicted"/>
<comment type="caution">
    <text evidence="1">The sequence shown here is derived from an EMBL/GenBank/DDBJ whole genome shotgun (WGS) entry which is preliminary data.</text>
</comment>
<keyword evidence="2" id="KW-1185">Reference proteome</keyword>
<dbReference type="AlphaFoldDB" id="A0A972FHK8"/>
<evidence type="ECO:0000313" key="1">
    <source>
        <dbReference type="EMBL" id="NMG04875.1"/>
    </source>
</evidence>
<dbReference type="RefSeq" id="WP_168989508.1">
    <property type="nucleotide sequence ID" value="NZ_CAWPHM010000074.1"/>
</dbReference>
<evidence type="ECO:0008006" key="3">
    <source>
        <dbReference type="Google" id="ProtNLM"/>
    </source>
</evidence>
<sequence length="115" mass="12726">MDLLATDKGGRKLPLWQGCRLPHDFGLPEELNDGMYEFLGEPPHPGSTQKALIWLLAPERNQGRLYQGFEFRAWEGHIIGKGKIVRVLNPILRADAEQGVPGDALQQASLASGRP</sequence>
<dbReference type="Proteomes" id="UP000599523">
    <property type="component" value="Unassembled WGS sequence"/>
</dbReference>
<protein>
    <recommendedName>
        <fullName evidence="3">Elongation factor Tu</fullName>
    </recommendedName>
</protein>
<reference evidence="1" key="1">
    <citation type="submission" date="2019-12" db="EMBL/GenBank/DDBJ databases">
        <title>Comparative genomics gives insights into the taxonomy of the Azoarcus-Aromatoleum group and reveals separate origins of nif in the plant-associated Azoarcus and non-plant-associated Aromatoleum sub-groups.</title>
        <authorList>
            <person name="Lafos M."/>
            <person name="Maluk M."/>
            <person name="Batista M."/>
            <person name="Junghare M."/>
            <person name="Carmona M."/>
            <person name="Faoro H."/>
            <person name="Cruz L.M."/>
            <person name="Battistoni F."/>
            <person name="De Souza E."/>
            <person name="Pedrosa F."/>
            <person name="Chen W.-M."/>
            <person name="Poole P.S."/>
            <person name="Dixon R.A."/>
            <person name="James E.K."/>
        </authorList>
    </citation>
    <scope>NUCLEOTIDE SEQUENCE</scope>
    <source>
        <strain evidence="1">NSC3</strain>
    </source>
</reference>
<evidence type="ECO:0000313" key="2">
    <source>
        <dbReference type="Proteomes" id="UP000599523"/>
    </source>
</evidence>
<organism evidence="1 2">
    <name type="scientific">Azoarcus taiwanensis</name>
    <dbReference type="NCBI Taxonomy" id="666964"/>
    <lineage>
        <taxon>Bacteria</taxon>
        <taxon>Pseudomonadati</taxon>
        <taxon>Pseudomonadota</taxon>
        <taxon>Betaproteobacteria</taxon>
        <taxon>Rhodocyclales</taxon>
        <taxon>Zoogloeaceae</taxon>
        <taxon>Azoarcus</taxon>
    </lineage>
</organism>
<dbReference type="EMBL" id="WTVM01000167">
    <property type="protein sequence ID" value="NMG04875.1"/>
    <property type="molecule type" value="Genomic_DNA"/>
</dbReference>
<accession>A0A972FHK8</accession>
<name>A0A972FHK8_9RHOO</name>